<sequence>MVVKDLKFRILIDNTSNAGLLTEHGFALWVECDDKIILFDTGQNTDNSGILFKNAEALGCDLAKVDMLVLSHGHYDHTGSISEFLAINPTVSVVCHPQALLAQRYSIYPDKAPRQIAMPEKHRLAIQSLPDEQVRLLSEAEHLFPGVGFSGAIPRKHQQEDTGGPFFLDEAKITPDLIHDDISMWFETEQGLVILTGCCHSGLINTVQHIQSVTREQKIAGIIGGLHLNRASEQRLQVTCDALTDWQPEFIIPCHCTGEVAIDFLKAYLAEKIIDGGSGLIKKVC</sequence>
<proteinExistence type="predicted"/>
<reference evidence="2 3" key="1">
    <citation type="submission" date="2018-05" db="EMBL/GenBank/DDBJ databases">
        <title>Vibrio limimaris sp. nov., isolated from marine sediment.</title>
        <authorList>
            <person name="Li C.-M."/>
        </authorList>
    </citation>
    <scope>NUCLEOTIDE SEQUENCE [LARGE SCALE GENOMIC DNA]</scope>
    <source>
        <strain evidence="2 3">E4404</strain>
    </source>
</reference>
<dbReference type="CDD" id="cd07713">
    <property type="entry name" value="DHPS-like_MBL-fold"/>
    <property type="match status" value="1"/>
</dbReference>
<keyword evidence="2" id="KW-0378">Hydrolase</keyword>
<dbReference type="EMBL" id="QFWT01000009">
    <property type="protein sequence ID" value="PWI32418.1"/>
    <property type="molecule type" value="Genomic_DNA"/>
</dbReference>
<dbReference type="InterPro" id="IPR052926">
    <property type="entry name" value="Metallo-beta-lactamase_dom"/>
</dbReference>
<feature type="domain" description="Metallo-beta-lactamase" evidence="1">
    <location>
        <begin position="24"/>
        <end position="255"/>
    </location>
</feature>
<dbReference type="GO" id="GO:0016740">
    <property type="term" value="F:transferase activity"/>
    <property type="evidence" value="ECO:0007669"/>
    <property type="project" value="TreeGrafter"/>
</dbReference>
<dbReference type="InterPro" id="IPR041712">
    <property type="entry name" value="DHPS-like_MBL-fold"/>
</dbReference>
<dbReference type="InterPro" id="IPR036866">
    <property type="entry name" value="RibonucZ/Hydroxyglut_hydro"/>
</dbReference>
<dbReference type="PANTHER" id="PTHR13754:SF13">
    <property type="entry name" value="METALLO-BETA-LACTAMASE SUPERFAMILY PROTEIN (AFU_ORTHOLOGUE AFUA_3G07630)"/>
    <property type="match status" value="1"/>
</dbReference>
<dbReference type="InterPro" id="IPR001279">
    <property type="entry name" value="Metallo-B-lactamas"/>
</dbReference>
<dbReference type="Pfam" id="PF00753">
    <property type="entry name" value="Lactamase_B"/>
    <property type="match status" value="1"/>
</dbReference>
<dbReference type="SMART" id="SM00849">
    <property type="entry name" value="Lactamase_B"/>
    <property type="match status" value="1"/>
</dbReference>
<evidence type="ECO:0000259" key="1">
    <source>
        <dbReference type="SMART" id="SM00849"/>
    </source>
</evidence>
<evidence type="ECO:0000313" key="2">
    <source>
        <dbReference type="EMBL" id="PWI32418.1"/>
    </source>
</evidence>
<protein>
    <submittedName>
        <fullName evidence="2">MBL fold metallo-hydrolase</fullName>
    </submittedName>
</protein>
<evidence type="ECO:0000313" key="3">
    <source>
        <dbReference type="Proteomes" id="UP000245362"/>
    </source>
</evidence>
<dbReference type="AlphaFoldDB" id="A0A2U3B6J5"/>
<comment type="caution">
    <text evidence="2">The sequence shown here is derived from an EMBL/GenBank/DDBJ whole genome shotgun (WGS) entry which is preliminary data.</text>
</comment>
<accession>A0A2U3B6J5</accession>
<dbReference type="Gene3D" id="3.60.15.10">
    <property type="entry name" value="Ribonuclease Z/Hydroxyacylglutathione hydrolase-like"/>
    <property type="match status" value="1"/>
</dbReference>
<organism evidence="2 3">
    <name type="scientific">Vibrio albus</name>
    <dbReference type="NCBI Taxonomy" id="2200953"/>
    <lineage>
        <taxon>Bacteria</taxon>
        <taxon>Pseudomonadati</taxon>
        <taxon>Pseudomonadota</taxon>
        <taxon>Gammaproteobacteria</taxon>
        <taxon>Vibrionales</taxon>
        <taxon>Vibrionaceae</taxon>
        <taxon>Vibrio</taxon>
    </lineage>
</organism>
<dbReference type="GO" id="GO:0016787">
    <property type="term" value="F:hydrolase activity"/>
    <property type="evidence" value="ECO:0007669"/>
    <property type="project" value="UniProtKB-KW"/>
</dbReference>
<name>A0A2U3B6J5_9VIBR</name>
<dbReference type="Proteomes" id="UP000245362">
    <property type="component" value="Unassembled WGS sequence"/>
</dbReference>
<dbReference type="PANTHER" id="PTHR13754">
    <property type="entry name" value="METALLO-BETA-LACTAMASE SUPERFAMILY PROTEIN"/>
    <property type="match status" value="1"/>
</dbReference>
<dbReference type="OrthoDB" id="9803916at2"/>
<gene>
    <name evidence="2" type="ORF">DI392_15275</name>
</gene>
<keyword evidence="3" id="KW-1185">Reference proteome</keyword>
<dbReference type="SUPFAM" id="SSF56281">
    <property type="entry name" value="Metallo-hydrolase/oxidoreductase"/>
    <property type="match status" value="1"/>
</dbReference>